<dbReference type="AlphaFoldDB" id="A0A8S3ZCN7"/>
<evidence type="ECO:0000313" key="2">
    <source>
        <dbReference type="EMBL" id="CAG5124811.1"/>
    </source>
</evidence>
<dbReference type="SUPFAM" id="SSF52833">
    <property type="entry name" value="Thioredoxin-like"/>
    <property type="match status" value="1"/>
</dbReference>
<feature type="region of interest" description="Disordered" evidence="1">
    <location>
        <begin position="571"/>
        <end position="594"/>
    </location>
</feature>
<reference evidence="2" key="1">
    <citation type="submission" date="2021-04" db="EMBL/GenBank/DDBJ databases">
        <authorList>
            <consortium name="Molecular Ecology Group"/>
        </authorList>
    </citation>
    <scope>NUCLEOTIDE SEQUENCE</scope>
</reference>
<dbReference type="InterPro" id="IPR036249">
    <property type="entry name" value="Thioredoxin-like_sf"/>
</dbReference>
<feature type="region of interest" description="Disordered" evidence="1">
    <location>
        <begin position="510"/>
        <end position="534"/>
    </location>
</feature>
<dbReference type="EMBL" id="CAJHNH020001880">
    <property type="protein sequence ID" value="CAG5124811.1"/>
    <property type="molecule type" value="Genomic_DNA"/>
</dbReference>
<name>A0A8S3ZCN7_9EUPU</name>
<accession>A0A8S3ZCN7</accession>
<keyword evidence="3" id="KW-1185">Reference proteome</keyword>
<evidence type="ECO:0008006" key="4">
    <source>
        <dbReference type="Google" id="ProtNLM"/>
    </source>
</evidence>
<gene>
    <name evidence="2" type="ORF">CUNI_LOCUS10369</name>
</gene>
<dbReference type="Gene3D" id="3.40.30.10">
    <property type="entry name" value="Glutaredoxin"/>
    <property type="match status" value="1"/>
</dbReference>
<dbReference type="Proteomes" id="UP000678393">
    <property type="component" value="Unassembled WGS sequence"/>
</dbReference>
<dbReference type="OrthoDB" id="10036029at2759"/>
<evidence type="ECO:0000313" key="3">
    <source>
        <dbReference type="Proteomes" id="UP000678393"/>
    </source>
</evidence>
<organism evidence="2 3">
    <name type="scientific">Candidula unifasciata</name>
    <dbReference type="NCBI Taxonomy" id="100452"/>
    <lineage>
        <taxon>Eukaryota</taxon>
        <taxon>Metazoa</taxon>
        <taxon>Spiralia</taxon>
        <taxon>Lophotrochozoa</taxon>
        <taxon>Mollusca</taxon>
        <taxon>Gastropoda</taxon>
        <taxon>Heterobranchia</taxon>
        <taxon>Euthyneura</taxon>
        <taxon>Panpulmonata</taxon>
        <taxon>Eupulmonata</taxon>
        <taxon>Stylommatophora</taxon>
        <taxon>Helicina</taxon>
        <taxon>Helicoidea</taxon>
        <taxon>Geomitridae</taxon>
        <taxon>Candidula</taxon>
    </lineage>
</organism>
<protein>
    <recommendedName>
        <fullName evidence="4">Thioredoxin domain-containing protein</fullName>
    </recommendedName>
</protein>
<evidence type="ECO:0000256" key="1">
    <source>
        <dbReference type="SAM" id="MobiDB-lite"/>
    </source>
</evidence>
<proteinExistence type="predicted"/>
<feature type="compositionally biased region" description="Polar residues" evidence="1">
    <location>
        <begin position="512"/>
        <end position="528"/>
    </location>
</feature>
<sequence>MCCKEENTGKMVQTIGPLHADAREGEFKNLKEGNYLVYLEVYVYGSDSVIRSEVMSMQPALSPDPPQITVTLVGLEDRRQVEKFTCDLVNKRDRLIRQVGHKLRKIGALTHPLRAEKNEDIVNGAVYLSHIEELLENCFSALDNYTGQLTALVSWQCPQSHEDIQVSGYKLLLDGKQYGSPMHAGIRTIKVQLGLEQPSYRLSMVATSDKPKGVSCESNTVEVLTMPFKPFTFYCYHKIHRKDMKYPAYGCCKYQDSIQYERQSAKKLANQGLLQKQIPPPACSVLDIFDGEFKPLMSSHSPRCPTAVLFWTPWCLSSQKMMDHFIRFAKDNTKEMMYIAVACGLTGTAAESRKTLAHTITANSWREDQTVWHVTADCASNVYETMNSINRTITGKKIEQDKVTEKLMDLTEVLGIAGVPTLLFMSPEGHIAWHGRYCAFDYSAFESFMRHVVSEVLKQPCPVFNCDSCKNDTTVDEDAVGKLLKETASSQNAHTTSRTLVPYIWSPRHTKQTSVSGSTSNMAKTQRPGSPRRKVRYDLTVNRRPYSASNVTGMWDKSPYATCVAPHLHRPHKIKPRPLSAKVPHYPHKDAQLS</sequence>
<comment type="caution">
    <text evidence="2">The sequence shown here is derived from an EMBL/GenBank/DDBJ whole genome shotgun (WGS) entry which is preliminary data.</text>
</comment>